<evidence type="ECO:0000313" key="1">
    <source>
        <dbReference type="EMBL" id="MBX59541.1"/>
    </source>
</evidence>
<protein>
    <submittedName>
        <fullName evidence="1">Uncharacterized protein</fullName>
    </submittedName>
</protein>
<proteinExistence type="predicted"/>
<dbReference type="AlphaFoldDB" id="A0A2P2PXT5"/>
<name>A0A2P2PXT5_RHIMU</name>
<accession>A0A2P2PXT5</accession>
<organism evidence="1">
    <name type="scientific">Rhizophora mucronata</name>
    <name type="common">Asiatic mangrove</name>
    <dbReference type="NCBI Taxonomy" id="61149"/>
    <lineage>
        <taxon>Eukaryota</taxon>
        <taxon>Viridiplantae</taxon>
        <taxon>Streptophyta</taxon>
        <taxon>Embryophyta</taxon>
        <taxon>Tracheophyta</taxon>
        <taxon>Spermatophyta</taxon>
        <taxon>Magnoliopsida</taxon>
        <taxon>eudicotyledons</taxon>
        <taxon>Gunneridae</taxon>
        <taxon>Pentapetalae</taxon>
        <taxon>rosids</taxon>
        <taxon>fabids</taxon>
        <taxon>Malpighiales</taxon>
        <taxon>Rhizophoraceae</taxon>
        <taxon>Rhizophora</taxon>
    </lineage>
</organism>
<sequence>MHVDLTFQPYWKIAEFEYRALFYYIKNNSKGCRCIKS</sequence>
<dbReference type="EMBL" id="GGEC01079057">
    <property type="protein sequence ID" value="MBX59541.1"/>
    <property type="molecule type" value="Transcribed_RNA"/>
</dbReference>
<reference evidence="1" key="1">
    <citation type="submission" date="2018-02" db="EMBL/GenBank/DDBJ databases">
        <title>Rhizophora mucronata_Transcriptome.</title>
        <authorList>
            <person name="Meera S.P."/>
            <person name="Sreeshan A."/>
            <person name="Augustine A."/>
        </authorList>
    </citation>
    <scope>NUCLEOTIDE SEQUENCE</scope>
    <source>
        <tissue evidence="1">Leaf</tissue>
    </source>
</reference>